<protein>
    <recommendedName>
        <fullName evidence="7">Glycosyl hydrolase family 28</fullName>
    </recommendedName>
</protein>
<accession>A0ABP5V6P9</accession>
<comment type="similarity">
    <text evidence="1 4">Belongs to the glycosyl hydrolase 28 family.</text>
</comment>
<dbReference type="Gene3D" id="2.160.20.10">
    <property type="entry name" value="Single-stranded right-handed beta-helix, Pectin lyase-like"/>
    <property type="match status" value="1"/>
</dbReference>
<dbReference type="InterPro" id="IPR000743">
    <property type="entry name" value="Glyco_hydro_28"/>
</dbReference>
<evidence type="ECO:0000313" key="6">
    <source>
        <dbReference type="Proteomes" id="UP001501444"/>
    </source>
</evidence>
<dbReference type="InterPro" id="IPR051801">
    <property type="entry name" value="GH28_Enzymes"/>
</dbReference>
<dbReference type="SUPFAM" id="SSF51126">
    <property type="entry name" value="Pectin lyase-like"/>
    <property type="match status" value="1"/>
</dbReference>
<dbReference type="Pfam" id="PF00295">
    <property type="entry name" value="Glyco_hydro_28"/>
    <property type="match status" value="1"/>
</dbReference>
<keyword evidence="2 4" id="KW-0378">Hydrolase</keyword>
<comment type="caution">
    <text evidence="5">The sequence shown here is derived from an EMBL/GenBank/DDBJ whole genome shotgun (WGS) entry which is preliminary data.</text>
</comment>
<sequence length="827" mass="86251">MGALAIGVVTIAMLTGAGDDFNDVTVGQAPPGWTVDTSGGTVAAAAAPDATDRSLQLTKPATTGVVRATKPLAALAGAVTVEARVRGTGTGGWLHALGVDGAAGPVADIGLRAGQLYDGGSGQSLGPVADGSWYVVRLELRTAEQRYDLYVDGERRLAGAAFATAATALTSLSARIDAGYQGGINLDNVAARQAPADSVSYLVADQFNDAPLGAAPPGYQATPGPGTVAVAAVPSAADRSLRIAKTVATGSSNAVRTFPAQTATVLVRANLRTDETTGTKVALYLQSSTGKTAISLRFVNAELQYFDGVTAHPLTAVTAREWYTVQLAVDVAAQKFEAFVDGRRVQPAPTGLGTTPRWSFRDPAATDVASALIGVGESQTGTVLVDNLLVYPHRPSAPAGTVIDVRNPPYGAVPNDTTPDTAAIQHAIDDAPPGARIVLNGGVFLTGTLRLKSDMTLWISRGSTLRGVQDDAAYPIYDRAALGAPNWGLSQFRALLFTLDADNVHVDGGGTIDGNGDKPEWRIEGNGPDPNNPVRRPLLFLPMRGHNVSLRNVSVQNAATWAVVPVQVDGFLVADVNLDSNLTYNRDGIDVCDSDNVVVERTSIWTDDDSIVMKSYDPVGVDDVTVRLSTVGHSERANGVKLGTESMGAFRGVTVEDVLVKHTLRSALTVTVVGGATARGLTFRRITAQDAYRAFFVLLGERTDGKTPLAEPRWVSGVRLEDVTGTGLREPSVASGETIGGHPYRVYDLLVSALHQELPGGAAAQPAAPAEYTGNYPESSMWPALPGSGLYVRHASGVTVRDATATLAAPDVRPAAVYADALDVRTP</sequence>
<evidence type="ECO:0000256" key="2">
    <source>
        <dbReference type="ARBA" id="ARBA00022801"/>
    </source>
</evidence>
<evidence type="ECO:0000256" key="3">
    <source>
        <dbReference type="ARBA" id="ARBA00023295"/>
    </source>
</evidence>
<evidence type="ECO:0000256" key="4">
    <source>
        <dbReference type="RuleBase" id="RU361169"/>
    </source>
</evidence>
<dbReference type="InterPro" id="IPR011050">
    <property type="entry name" value="Pectin_lyase_fold/virulence"/>
</dbReference>
<keyword evidence="6" id="KW-1185">Reference proteome</keyword>
<proteinExistence type="inferred from homology"/>
<dbReference type="EMBL" id="BAAARV010000142">
    <property type="protein sequence ID" value="GAA2395389.1"/>
    <property type="molecule type" value="Genomic_DNA"/>
</dbReference>
<name>A0ABP5V6P9_9ACTN</name>
<dbReference type="Proteomes" id="UP001501444">
    <property type="component" value="Unassembled WGS sequence"/>
</dbReference>
<gene>
    <name evidence="5" type="ORF">GCM10010170_110130</name>
</gene>
<organism evidence="5 6">
    <name type="scientific">Dactylosporangium salmoneum</name>
    <dbReference type="NCBI Taxonomy" id="53361"/>
    <lineage>
        <taxon>Bacteria</taxon>
        <taxon>Bacillati</taxon>
        <taxon>Actinomycetota</taxon>
        <taxon>Actinomycetes</taxon>
        <taxon>Micromonosporales</taxon>
        <taxon>Micromonosporaceae</taxon>
        <taxon>Dactylosporangium</taxon>
    </lineage>
</organism>
<dbReference type="PANTHER" id="PTHR31339:SF9">
    <property type="entry name" value="PLASMIN AND FIBRONECTIN-BINDING PROTEIN A"/>
    <property type="match status" value="1"/>
</dbReference>
<evidence type="ECO:0008006" key="7">
    <source>
        <dbReference type="Google" id="ProtNLM"/>
    </source>
</evidence>
<keyword evidence="3 4" id="KW-0326">Glycosidase</keyword>
<evidence type="ECO:0000313" key="5">
    <source>
        <dbReference type="EMBL" id="GAA2395389.1"/>
    </source>
</evidence>
<reference evidence="6" key="1">
    <citation type="journal article" date="2019" name="Int. J. Syst. Evol. Microbiol.">
        <title>The Global Catalogue of Microorganisms (GCM) 10K type strain sequencing project: providing services to taxonomists for standard genome sequencing and annotation.</title>
        <authorList>
            <consortium name="The Broad Institute Genomics Platform"/>
            <consortium name="The Broad Institute Genome Sequencing Center for Infectious Disease"/>
            <person name="Wu L."/>
            <person name="Ma J."/>
        </authorList>
    </citation>
    <scope>NUCLEOTIDE SEQUENCE [LARGE SCALE GENOMIC DNA]</scope>
    <source>
        <strain evidence="6">JCM 3272</strain>
    </source>
</reference>
<dbReference type="PANTHER" id="PTHR31339">
    <property type="entry name" value="PECTIN LYASE-RELATED"/>
    <property type="match status" value="1"/>
</dbReference>
<evidence type="ECO:0000256" key="1">
    <source>
        <dbReference type="ARBA" id="ARBA00008834"/>
    </source>
</evidence>
<dbReference type="InterPro" id="IPR012334">
    <property type="entry name" value="Pectin_lyas_fold"/>
</dbReference>